<dbReference type="Proteomes" id="UP000009886">
    <property type="component" value="Unassembled WGS sequence"/>
</dbReference>
<organism evidence="1 2">
    <name type="scientific">Penicillium digitatum (strain Pd1 / CECT 20795)</name>
    <name type="common">Green mold</name>
    <dbReference type="NCBI Taxonomy" id="1170230"/>
    <lineage>
        <taxon>Eukaryota</taxon>
        <taxon>Fungi</taxon>
        <taxon>Dikarya</taxon>
        <taxon>Ascomycota</taxon>
        <taxon>Pezizomycotina</taxon>
        <taxon>Eurotiomycetes</taxon>
        <taxon>Eurotiomycetidae</taxon>
        <taxon>Eurotiales</taxon>
        <taxon>Aspergillaceae</taxon>
        <taxon>Penicillium</taxon>
    </lineage>
</organism>
<dbReference type="HOGENOM" id="CLU_2705599_0_0_1"/>
<gene>
    <name evidence="1" type="ORF">PDIP_35710</name>
</gene>
<proteinExistence type="predicted"/>
<sequence>MAWSSGNTYFDSLRMPDGYDWTIREFNHSQFAPGVYKIIYLYTDGADYSNCSSKGRSSSIYPYQTVSHCIRCT</sequence>
<evidence type="ECO:0000313" key="1">
    <source>
        <dbReference type="EMBL" id="EKV16460.1"/>
    </source>
</evidence>
<name>K9G3A2_PEND1</name>
<dbReference type="OrthoDB" id="654211at2759"/>
<protein>
    <submittedName>
        <fullName evidence="1">Uncharacterized protein</fullName>
    </submittedName>
</protein>
<reference evidence="2" key="1">
    <citation type="journal article" date="2012" name="BMC Genomics">
        <title>Genome sequence of the necrotrophic fungus Penicillium digitatum, the main postharvest pathogen of citrus.</title>
        <authorList>
            <person name="Marcet-Houben M."/>
            <person name="Ballester A.-R."/>
            <person name="de la Fuente B."/>
            <person name="Harries E."/>
            <person name="Marcos J.F."/>
            <person name="Gonzalez-Candelas L."/>
            <person name="Gabaldon T."/>
        </authorList>
    </citation>
    <scope>NUCLEOTIDE SEQUENCE [LARGE SCALE GENOMIC DNA]</scope>
    <source>
        <strain evidence="2">Pd1 / CECT 20795</strain>
    </source>
</reference>
<dbReference type="KEGG" id="pdp:PDIP_35710"/>
<dbReference type="AlphaFoldDB" id="K9G3A2"/>
<dbReference type="EMBL" id="AKCU01000249">
    <property type="protein sequence ID" value="EKV16460.1"/>
    <property type="molecule type" value="Genomic_DNA"/>
</dbReference>
<dbReference type="VEuPathDB" id="FungiDB:PDIP_35710"/>
<accession>K9G3A2</accession>
<evidence type="ECO:0000313" key="2">
    <source>
        <dbReference type="Proteomes" id="UP000009886"/>
    </source>
</evidence>
<comment type="caution">
    <text evidence="1">The sequence shown here is derived from an EMBL/GenBank/DDBJ whole genome shotgun (WGS) entry which is preliminary data.</text>
</comment>